<comment type="subcellular location">
    <subcellularLocation>
        <location evidence="1">Membrane</location>
    </subcellularLocation>
</comment>
<dbReference type="GO" id="GO:0016020">
    <property type="term" value="C:membrane"/>
    <property type="evidence" value="ECO:0007669"/>
    <property type="project" value="UniProtKB-SubCell"/>
</dbReference>
<evidence type="ECO:0000259" key="9">
    <source>
        <dbReference type="Pfam" id="PF01343"/>
    </source>
</evidence>
<keyword evidence="5" id="KW-0720">Serine protease</keyword>
<dbReference type="Proteomes" id="UP000199308">
    <property type="component" value="Unassembled WGS sequence"/>
</dbReference>
<proteinExistence type="inferred from homology"/>
<evidence type="ECO:0000313" key="11">
    <source>
        <dbReference type="Proteomes" id="UP000199308"/>
    </source>
</evidence>
<dbReference type="InterPro" id="IPR004634">
    <property type="entry name" value="Pept_S49_pIV"/>
</dbReference>
<reference evidence="10 11" key="1">
    <citation type="submission" date="2016-10" db="EMBL/GenBank/DDBJ databases">
        <authorList>
            <person name="de Groot N.N."/>
        </authorList>
    </citation>
    <scope>NUCLEOTIDE SEQUENCE [LARGE SCALE GENOMIC DNA]</scope>
    <source>
        <strain evidence="10 11">DSM 19706</strain>
    </source>
</reference>
<feature type="active site" description="Nucleophile" evidence="7">
    <location>
        <position position="407"/>
    </location>
</feature>
<dbReference type="GO" id="GO:0006465">
    <property type="term" value="P:signal peptide processing"/>
    <property type="evidence" value="ECO:0007669"/>
    <property type="project" value="InterPro"/>
</dbReference>
<dbReference type="PANTHER" id="PTHR33209">
    <property type="entry name" value="PROTEASE 4"/>
    <property type="match status" value="1"/>
</dbReference>
<keyword evidence="3" id="KW-0645">Protease</keyword>
<evidence type="ECO:0000256" key="2">
    <source>
        <dbReference type="ARBA" id="ARBA00008683"/>
    </source>
</evidence>
<dbReference type="PIRSF" id="PIRSF001217">
    <property type="entry name" value="Protease_4_SppA"/>
    <property type="match status" value="1"/>
</dbReference>
<dbReference type="Pfam" id="PF01343">
    <property type="entry name" value="Peptidase_S49"/>
    <property type="match status" value="2"/>
</dbReference>
<dbReference type="CDD" id="cd07018">
    <property type="entry name" value="S49_SppA_67K_type"/>
    <property type="match status" value="1"/>
</dbReference>
<feature type="transmembrane region" description="Helical" evidence="8">
    <location>
        <begin position="21"/>
        <end position="40"/>
    </location>
</feature>
<evidence type="ECO:0000256" key="8">
    <source>
        <dbReference type="SAM" id="Phobius"/>
    </source>
</evidence>
<keyword evidence="8" id="KW-1133">Transmembrane helix</keyword>
<evidence type="ECO:0000313" key="10">
    <source>
        <dbReference type="EMBL" id="SET50260.1"/>
    </source>
</evidence>
<dbReference type="InterPro" id="IPR004635">
    <property type="entry name" value="Pept_S49_SppA"/>
</dbReference>
<dbReference type="RefSeq" id="WP_177168896.1">
    <property type="nucleotide sequence ID" value="NZ_AP027363.1"/>
</dbReference>
<dbReference type="NCBIfam" id="TIGR00705">
    <property type="entry name" value="SppA_67K"/>
    <property type="match status" value="1"/>
</dbReference>
<accession>A0A1I0EXL3</accession>
<feature type="domain" description="Peptidase S49" evidence="9">
    <location>
        <begin position="391"/>
        <end position="540"/>
    </location>
</feature>
<evidence type="ECO:0000256" key="7">
    <source>
        <dbReference type="PIRSR" id="PIRSR001217-1"/>
    </source>
</evidence>
<evidence type="ECO:0000256" key="4">
    <source>
        <dbReference type="ARBA" id="ARBA00022801"/>
    </source>
</evidence>
<dbReference type="CDD" id="cd07023">
    <property type="entry name" value="S49_Sppa_N_C"/>
    <property type="match status" value="1"/>
</dbReference>
<protein>
    <submittedName>
        <fullName evidence="10">Signal peptide peptidase A. Serine peptidase. MEROPS family S49</fullName>
    </submittedName>
</protein>
<dbReference type="Gene3D" id="6.20.330.10">
    <property type="match status" value="1"/>
</dbReference>
<gene>
    <name evidence="10" type="ORF">SAMN05660429_01983</name>
</gene>
<keyword evidence="11" id="KW-1185">Reference proteome</keyword>
<dbReference type="InterPro" id="IPR047217">
    <property type="entry name" value="S49_SppA_67K_type_N"/>
</dbReference>
<dbReference type="InterPro" id="IPR002142">
    <property type="entry name" value="Peptidase_S49"/>
</dbReference>
<dbReference type="InterPro" id="IPR047272">
    <property type="entry name" value="S49_SppA_C"/>
</dbReference>
<feature type="active site" description="Proton donor/acceptor" evidence="7">
    <location>
        <position position="201"/>
    </location>
</feature>
<evidence type="ECO:0000256" key="5">
    <source>
        <dbReference type="ARBA" id="ARBA00022825"/>
    </source>
</evidence>
<comment type="similarity">
    <text evidence="2">Belongs to the peptidase S49 family.</text>
</comment>
<dbReference type="PANTHER" id="PTHR33209:SF1">
    <property type="entry name" value="PEPTIDASE S49 DOMAIN-CONTAINING PROTEIN"/>
    <property type="match status" value="1"/>
</dbReference>
<evidence type="ECO:0000256" key="6">
    <source>
        <dbReference type="ARBA" id="ARBA00023136"/>
    </source>
</evidence>
<feature type="domain" description="Peptidase S49" evidence="9">
    <location>
        <begin position="133"/>
        <end position="289"/>
    </location>
</feature>
<keyword evidence="4" id="KW-0378">Hydrolase</keyword>
<keyword evidence="6 8" id="KW-0472">Membrane</keyword>
<dbReference type="GO" id="GO:0008236">
    <property type="term" value="F:serine-type peptidase activity"/>
    <property type="evidence" value="ECO:0007669"/>
    <property type="project" value="UniProtKB-KW"/>
</dbReference>
<dbReference type="Gene3D" id="3.90.226.10">
    <property type="entry name" value="2-enoyl-CoA Hydratase, Chain A, domain 1"/>
    <property type="match status" value="3"/>
</dbReference>
<dbReference type="EMBL" id="FOHK01000008">
    <property type="protein sequence ID" value="SET50260.1"/>
    <property type="molecule type" value="Genomic_DNA"/>
</dbReference>
<keyword evidence="8" id="KW-0812">Transmembrane</keyword>
<dbReference type="NCBIfam" id="TIGR00706">
    <property type="entry name" value="SppA_dom"/>
    <property type="match status" value="1"/>
</dbReference>
<dbReference type="AlphaFoldDB" id="A0A1I0EXL3"/>
<dbReference type="SUPFAM" id="SSF52096">
    <property type="entry name" value="ClpP/crotonase"/>
    <property type="match status" value="2"/>
</dbReference>
<evidence type="ECO:0000256" key="1">
    <source>
        <dbReference type="ARBA" id="ARBA00004370"/>
    </source>
</evidence>
<organism evidence="10 11">
    <name type="scientific">Thalassotalea agarivorans</name>
    <name type="common">Thalassomonas agarivorans</name>
    <dbReference type="NCBI Taxonomy" id="349064"/>
    <lineage>
        <taxon>Bacteria</taxon>
        <taxon>Pseudomonadati</taxon>
        <taxon>Pseudomonadota</taxon>
        <taxon>Gammaproteobacteria</taxon>
        <taxon>Alteromonadales</taxon>
        <taxon>Colwelliaceae</taxon>
        <taxon>Thalassotalea</taxon>
    </lineage>
</organism>
<name>A0A1I0EXL3_THASX</name>
<evidence type="ECO:0000256" key="3">
    <source>
        <dbReference type="ARBA" id="ARBA00022670"/>
    </source>
</evidence>
<dbReference type="InterPro" id="IPR029045">
    <property type="entry name" value="ClpP/crotonase-like_dom_sf"/>
</dbReference>
<dbReference type="STRING" id="349064.SAMN05660429_01983"/>
<sequence length="615" mass="67640">MKQLLKGFLITLWRVINNTRKLILNVLVFGLLFALLTMGGEEEIIIEDSTALILNIRGNVVEQKQYVSPIDQMLSDSLGQQQQPPEVLLSDIVKVIKAAAKDNKILTLVLDLQSTGSLSLTKAQEITTALEYFKAQGKEVIAYGANYSQDQYYLASHADKVWLDPDGYFMIEGYGRYQLYFKSALEKLGIKQHIFRVGTFKSAVEPFMLDNMSEEAKKANEAWLGDLWADYKEGVATARNFETSNFDESADVFASKLKAANGSFAEYALNNQWVDELKTREQMVNAMIERVGENKKGTYYKNIGFDSYLKSITKPYDVENPLADKIAVIVAKGTILDGTQKPGTIGGVSTAALLRKARQDENVKAVVLRVDSPGGSKYASELIQREVDLLRAEGKPVVASMGTYAASGGYWISAAANKIYAAPTTITGSIGIFGMFMTFEDTLATVGVYADGVGTTEFAGFGPYRPLPEGIGNVIQQNIERGYQDFLSLVAENREMTLEDVDAIAQGRVWSGKQAHALGLVDELGSINDAIEAAAQLAGVEQYDTKLIEQELSPTDKFLQDMFGQAFVYLAGEQTVANTSDIDFMLNALMQQANELKQLNDPQGAYTICLTCKIN</sequence>